<evidence type="ECO:0000313" key="1">
    <source>
        <dbReference type="EMBL" id="VDK19599.1"/>
    </source>
</evidence>
<accession>A0A0M3J3T9</accession>
<organism evidence="3">
    <name type="scientific">Anisakis simplex</name>
    <name type="common">Herring worm</name>
    <dbReference type="NCBI Taxonomy" id="6269"/>
    <lineage>
        <taxon>Eukaryota</taxon>
        <taxon>Metazoa</taxon>
        <taxon>Ecdysozoa</taxon>
        <taxon>Nematoda</taxon>
        <taxon>Chromadorea</taxon>
        <taxon>Rhabditida</taxon>
        <taxon>Spirurina</taxon>
        <taxon>Ascaridomorpha</taxon>
        <taxon>Ascaridoidea</taxon>
        <taxon>Anisakidae</taxon>
        <taxon>Anisakis</taxon>
        <taxon>Anisakis simplex complex</taxon>
    </lineage>
</organism>
<dbReference type="AlphaFoldDB" id="A0A0M3J3T9"/>
<evidence type="ECO:0000313" key="3">
    <source>
        <dbReference type="WBParaSite" id="ASIM_0000220201-mRNA-1"/>
    </source>
</evidence>
<evidence type="ECO:0000313" key="2">
    <source>
        <dbReference type="Proteomes" id="UP000267096"/>
    </source>
</evidence>
<dbReference type="Proteomes" id="UP000267096">
    <property type="component" value="Unassembled WGS sequence"/>
</dbReference>
<proteinExistence type="predicted"/>
<gene>
    <name evidence="1" type="ORF">ASIM_LOCUS2070</name>
</gene>
<name>A0A0M3J3T9_ANISI</name>
<protein>
    <submittedName>
        <fullName evidence="3">HNOB domain-containing protein</fullName>
    </submittedName>
</protein>
<dbReference type="EMBL" id="UYRR01002567">
    <property type="protein sequence ID" value="VDK19599.1"/>
    <property type="molecule type" value="Genomic_DNA"/>
</dbReference>
<reference evidence="3" key="1">
    <citation type="submission" date="2017-02" db="UniProtKB">
        <authorList>
            <consortium name="WormBaseParasite"/>
        </authorList>
    </citation>
    <scope>IDENTIFICATION</scope>
</reference>
<sequence length="100" mass="11196">MIATSEQMQPEKLSKTAIDSRLRYVIITTTLNDDCKYLELSYAAASQGGGTGNQLFEFILLIEIARTLSSNLEVTIDRVRKDNRVLFGYFIQSISTNVGQ</sequence>
<reference evidence="1 2" key="2">
    <citation type="submission" date="2018-11" db="EMBL/GenBank/DDBJ databases">
        <authorList>
            <consortium name="Pathogen Informatics"/>
        </authorList>
    </citation>
    <scope>NUCLEOTIDE SEQUENCE [LARGE SCALE GENOMIC DNA]</scope>
</reference>
<keyword evidence="2" id="KW-1185">Reference proteome</keyword>
<dbReference type="WBParaSite" id="ASIM_0000220201-mRNA-1">
    <property type="protein sequence ID" value="ASIM_0000220201-mRNA-1"/>
    <property type="gene ID" value="ASIM_0000220201"/>
</dbReference>